<evidence type="ECO:0000313" key="3">
    <source>
        <dbReference type="Proteomes" id="UP000294547"/>
    </source>
</evidence>
<feature type="signal peptide" evidence="1">
    <location>
        <begin position="1"/>
        <end position="30"/>
    </location>
</feature>
<dbReference type="RefSeq" id="WP_165644576.1">
    <property type="nucleotide sequence ID" value="NZ_BSPM01000004.1"/>
</dbReference>
<evidence type="ECO:0008006" key="4">
    <source>
        <dbReference type="Google" id="ProtNLM"/>
    </source>
</evidence>
<dbReference type="InterPro" id="IPR047111">
    <property type="entry name" value="YbaP-like"/>
</dbReference>
<dbReference type="EMBL" id="SNXY01000007">
    <property type="protein sequence ID" value="TDP85567.1"/>
    <property type="molecule type" value="Genomic_DNA"/>
</dbReference>
<protein>
    <recommendedName>
        <fullName evidence="4">TraB family protein</fullName>
    </recommendedName>
</protein>
<evidence type="ECO:0000256" key="1">
    <source>
        <dbReference type="SAM" id="SignalP"/>
    </source>
</evidence>
<evidence type="ECO:0000313" key="2">
    <source>
        <dbReference type="EMBL" id="TDP85567.1"/>
    </source>
</evidence>
<dbReference type="AlphaFoldDB" id="A0A4R6RI82"/>
<comment type="caution">
    <text evidence="2">The sequence shown here is derived from an EMBL/GenBank/DDBJ whole genome shotgun (WGS) entry which is preliminary data.</text>
</comment>
<dbReference type="CDD" id="cd14789">
    <property type="entry name" value="Tiki"/>
    <property type="match status" value="1"/>
</dbReference>
<accession>A0A4R6RI82</accession>
<gene>
    <name evidence="2" type="ORF">EDD54_2421</name>
</gene>
<organism evidence="2 3">
    <name type="scientific">Oharaeibacter diazotrophicus</name>
    <dbReference type="NCBI Taxonomy" id="1920512"/>
    <lineage>
        <taxon>Bacteria</taxon>
        <taxon>Pseudomonadati</taxon>
        <taxon>Pseudomonadota</taxon>
        <taxon>Alphaproteobacteria</taxon>
        <taxon>Hyphomicrobiales</taxon>
        <taxon>Pleomorphomonadaceae</taxon>
        <taxon>Oharaeibacter</taxon>
    </lineage>
</organism>
<dbReference type="PANTHER" id="PTHR40590:SF1">
    <property type="entry name" value="CYTOPLASMIC PROTEIN"/>
    <property type="match status" value="1"/>
</dbReference>
<name>A0A4R6RI82_9HYPH</name>
<dbReference type="Pfam" id="PF01963">
    <property type="entry name" value="TraB_PrgY_gumN"/>
    <property type="match status" value="1"/>
</dbReference>
<dbReference type="PANTHER" id="PTHR40590">
    <property type="entry name" value="CYTOPLASMIC PROTEIN-RELATED"/>
    <property type="match status" value="1"/>
</dbReference>
<dbReference type="Proteomes" id="UP000294547">
    <property type="component" value="Unassembled WGS sequence"/>
</dbReference>
<keyword evidence="3" id="KW-1185">Reference proteome</keyword>
<sequence>MQNRPGRAAAPHRWRTLAAAAAIVAGVAPAAADPALWVARDADSTVWLLGTVHVLETTREWHTAAIDDAFDASDELWLEIDLLNDDSAGFLAMAKHGTSPDRSLTSRLSAAERAKLDRVAAAAGMTVASLEGLRPWLAAVQLTVGLAKGAGLDGPGTDLQLARLAAMRDKPIRAFETGEAQLKLFSSLTDEQELALLRQTLDEAEGGAATLRRLVAAWASGDVDTLETIGDGAIRDSDPGAYEALIVRRNRAFADRIAALMAGSGTAFVAVGAAHLGGPDSVQRLLADKGVATERVE</sequence>
<proteinExistence type="predicted"/>
<keyword evidence="1" id="KW-0732">Signal</keyword>
<reference evidence="2 3" key="1">
    <citation type="submission" date="2019-03" db="EMBL/GenBank/DDBJ databases">
        <title>Genomic Encyclopedia of Type Strains, Phase IV (KMG-IV): sequencing the most valuable type-strain genomes for metagenomic binning, comparative biology and taxonomic classification.</title>
        <authorList>
            <person name="Goeker M."/>
        </authorList>
    </citation>
    <scope>NUCLEOTIDE SEQUENCE [LARGE SCALE GENOMIC DNA]</scope>
    <source>
        <strain evidence="2 3">DSM 102969</strain>
    </source>
</reference>
<feature type="chain" id="PRO_5020480427" description="TraB family protein" evidence="1">
    <location>
        <begin position="31"/>
        <end position="297"/>
    </location>
</feature>
<dbReference type="InterPro" id="IPR002816">
    <property type="entry name" value="TraB/PrgY/GumN_fam"/>
</dbReference>